<name>A0A502EXF0_9FLAO</name>
<reference evidence="2 3" key="1">
    <citation type="journal article" date="2019" name="Environ. Microbiol.">
        <title>Species interactions and distinct microbial communities in high Arctic permafrost affected cryosols are associated with the CH4 and CO2 gas fluxes.</title>
        <authorList>
            <person name="Altshuler I."/>
            <person name="Hamel J."/>
            <person name="Turney S."/>
            <person name="Magnuson E."/>
            <person name="Levesque R."/>
            <person name="Greer C."/>
            <person name="Whyte L.G."/>
        </authorList>
    </citation>
    <scope>NUCLEOTIDE SEQUENCE [LARGE SCALE GENOMIC DNA]</scope>
    <source>
        <strain evidence="2 3">42</strain>
    </source>
</reference>
<protein>
    <submittedName>
        <fullName evidence="2">Phage tail protein</fullName>
    </submittedName>
</protein>
<dbReference type="Proteomes" id="UP000319700">
    <property type="component" value="Unassembled WGS sequence"/>
</dbReference>
<comment type="caution">
    <text evidence="2">The sequence shown here is derived from an EMBL/GenBank/DDBJ whole genome shotgun (WGS) entry which is preliminary data.</text>
</comment>
<gene>
    <name evidence="2" type="ORF">EAH81_10890</name>
</gene>
<dbReference type="Pfam" id="PF07484">
    <property type="entry name" value="Collar"/>
    <property type="match status" value="1"/>
</dbReference>
<keyword evidence="3" id="KW-1185">Reference proteome</keyword>
<dbReference type="EMBL" id="RCZH01000006">
    <property type="protein sequence ID" value="TPG40841.1"/>
    <property type="molecule type" value="Genomic_DNA"/>
</dbReference>
<dbReference type="AlphaFoldDB" id="A0A502EXF0"/>
<evidence type="ECO:0000313" key="2">
    <source>
        <dbReference type="EMBL" id="TPG40841.1"/>
    </source>
</evidence>
<evidence type="ECO:0000259" key="1">
    <source>
        <dbReference type="Pfam" id="PF07484"/>
    </source>
</evidence>
<dbReference type="SUPFAM" id="SSF88874">
    <property type="entry name" value="Receptor-binding domain of short tail fibre protein gp12"/>
    <property type="match status" value="1"/>
</dbReference>
<dbReference type="InterPro" id="IPR037053">
    <property type="entry name" value="Phage_tail_collar_dom_sf"/>
</dbReference>
<sequence length="179" mass="18305">MEGTMAEVRLFGGNFAPRGWHFCDGTQISISLYDALFALIGTTYGGDGVQTFNLPDLRGRIPVGAGQGPGLSNILLGQSAGSESVTMSTSQMPGHNHVGTATIAPPALAGPGTVGTPTDAILAGLAGAYSSQPGDTSLKAETSAITLAITGQGIPFSIIQPYLSTNYIICMEGVFPTRN</sequence>
<proteinExistence type="predicted"/>
<accession>A0A502EXF0</accession>
<dbReference type="OrthoDB" id="9810174at2"/>
<dbReference type="Gene3D" id="3.90.1340.10">
    <property type="entry name" value="Phage tail collar domain"/>
    <property type="match status" value="1"/>
</dbReference>
<dbReference type="RefSeq" id="WP_140506782.1">
    <property type="nucleotide sequence ID" value="NZ_RCZH01000006.1"/>
</dbReference>
<feature type="domain" description="Phage tail collar" evidence="1">
    <location>
        <begin position="7"/>
        <end position="62"/>
    </location>
</feature>
<organism evidence="2 3">
    <name type="scientific">Flavobacterium pectinovorum</name>
    <dbReference type="NCBI Taxonomy" id="29533"/>
    <lineage>
        <taxon>Bacteria</taxon>
        <taxon>Pseudomonadati</taxon>
        <taxon>Bacteroidota</taxon>
        <taxon>Flavobacteriia</taxon>
        <taxon>Flavobacteriales</taxon>
        <taxon>Flavobacteriaceae</taxon>
        <taxon>Flavobacterium</taxon>
    </lineage>
</organism>
<evidence type="ECO:0000313" key="3">
    <source>
        <dbReference type="Proteomes" id="UP000319700"/>
    </source>
</evidence>
<dbReference type="InterPro" id="IPR011083">
    <property type="entry name" value="Phage_tail_collar_dom"/>
</dbReference>